<organism evidence="2 3">
    <name type="scientific">Paracoccus litorisediminis</name>
    <dbReference type="NCBI Taxonomy" id="2006130"/>
    <lineage>
        <taxon>Bacteria</taxon>
        <taxon>Pseudomonadati</taxon>
        <taxon>Pseudomonadota</taxon>
        <taxon>Alphaproteobacteria</taxon>
        <taxon>Rhodobacterales</taxon>
        <taxon>Paracoccaceae</taxon>
        <taxon>Paracoccus</taxon>
    </lineage>
</organism>
<evidence type="ECO:0000256" key="1">
    <source>
        <dbReference type="SAM" id="Phobius"/>
    </source>
</evidence>
<comment type="caution">
    <text evidence="2">The sequence shown here is derived from an EMBL/GenBank/DDBJ whole genome shotgun (WGS) entry which is preliminary data.</text>
</comment>
<dbReference type="Proteomes" id="UP000449846">
    <property type="component" value="Unassembled WGS sequence"/>
</dbReference>
<keyword evidence="3" id="KW-1185">Reference proteome</keyword>
<protein>
    <submittedName>
        <fullName evidence="2">Uncharacterized protein</fullName>
    </submittedName>
</protein>
<dbReference type="EMBL" id="WMIG01000005">
    <property type="protein sequence ID" value="MTH59944.1"/>
    <property type="molecule type" value="Genomic_DNA"/>
</dbReference>
<name>A0A844HNF0_9RHOB</name>
<evidence type="ECO:0000313" key="2">
    <source>
        <dbReference type="EMBL" id="MTH59944.1"/>
    </source>
</evidence>
<dbReference type="OrthoDB" id="8115457at2"/>
<evidence type="ECO:0000313" key="3">
    <source>
        <dbReference type="Proteomes" id="UP000449846"/>
    </source>
</evidence>
<keyword evidence="1" id="KW-0812">Transmembrane</keyword>
<proteinExistence type="predicted"/>
<keyword evidence="1" id="KW-0472">Membrane</keyword>
<dbReference type="RefSeq" id="WP_155039884.1">
    <property type="nucleotide sequence ID" value="NZ_JBHGCD010000009.1"/>
</dbReference>
<keyword evidence="1" id="KW-1133">Transmembrane helix</keyword>
<dbReference type="AlphaFoldDB" id="A0A844HNF0"/>
<accession>A0A844HNF0</accession>
<reference evidence="2 3" key="1">
    <citation type="submission" date="2019-11" db="EMBL/GenBank/DDBJ databases">
        <authorList>
            <person name="Dong K."/>
        </authorList>
    </citation>
    <scope>NUCLEOTIDE SEQUENCE [LARGE SCALE GENOMIC DNA]</scope>
    <source>
        <strain evidence="2 3">NBRC 112902</strain>
    </source>
</reference>
<sequence>MPRLIRLYLSSMMFGAVLGVIFAVLLVAFDIAGLRHLLFASPAGWIGFFMLIFFHAALFAGVQFGISVMLMAEGGRKPPSGRVVFSNISRPKVLVESTAGSRDRKKLLPDSHGH</sequence>
<feature type="transmembrane region" description="Helical" evidence="1">
    <location>
        <begin position="12"/>
        <end position="33"/>
    </location>
</feature>
<feature type="transmembrane region" description="Helical" evidence="1">
    <location>
        <begin position="45"/>
        <end position="72"/>
    </location>
</feature>
<gene>
    <name evidence="2" type="ORF">GL300_12065</name>
</gene>